<dbReference type="NCBIfam" id="TIGR00443">
    <property type="entry name" value="hisZ_biosyn_reg"/>
    <property type="match status" value="1"/>
</dbReference>
<comment type="caution">
    <text evidence="11">The sequence shown here is derived from an EMBL/GenBank/DDBJ whole genome shotgun (WGS) entry which is preliminary data.</text>
</comment>
<comment type="similarity">
    <text evidence="3 9">Belongs to the class-II aminoacyl-tRNA synthetase family. HisZ subfamily.</text>
</comment>
<dbReference type="PANTHER" id="PTHR43707:SF6">
    <property type="entry name" value="ATP PHOSPHORIBOSYLTRANSFERASE REGULATORY SUBUNIT"/>
    <property type="match status" value="1"/>
</dbReference>
<dbReference type="Proteomes" id="UP001442364">
    <property type="component" value="Unassembled WGS sequence"/>
</dbReference>
<sequence>MKKDLLHTPEGVRDIYSTECVEKKIIENKLHDVCRLYGYNDIQTPSIEYFDVFSKERGSVPSNEMFKLFDRYGNTLVLRPDMTPSIARAAAKYFEDHILPIKLCYVSNTFINVSKYYQGRLKENTVIGAELIDDASIDADYEIICMVIDCMKNAGLTEFQVELGNVAFFNGLLKDAGIKGDTYEELLNLINEKNYIGVEEILNNLNIDKNTAKVLLELPQLFGQAEVLDKARSLTNIPECIEAVDRLTNLYELLKINGYDKYVSFDLGELSNHTYYTGIIFHAFTFGTGEPIASGGRYDKLLGQFGCDKASIGFSLIIDRLMAAINRQNIEIEVEYSGVLLVYSEDKLQDAVKRANELRKDGINVCMIRKNNNKSESQYIEYAKASQLSDVVYI</sequence>
<dbReference type="SUPFAM" id="SSF55681">
    <property type="entry name" value="Class II aaRS and biotin synthetases"/>
    <property type="match status" value="1"/>
</dbReference>
<evidence type="ECO:0000313" key="12">
    <source>
        <dbReference type="Proteomes" id="UP001442364"/>
    </source>
</evidence>
<dbReference type="RefSeq" id="WP_349153160.1">
    <property type="nucleotide sequence ID" value="NZ_DAWDIQ010000006.1"/>
</dbReference>
<protein>
    <recommendedName>
        <fullName evidence="4 9">ATP phosphoribosyltransferase regulatory subunit</fullName>
    </recommendedName>
</protein>
<keyword evidence="5 9" id="KW-0963">Cytoplasm</keyword>
<dbReference type="InterPro" id="IPR041715">
    <property type="entry name" value="HisRS-like_core"/>
</dbReference>
<keyword evidence="6 9" id="KW-0028">Amino-acid biosynthesis</keyword>
<comment type="pathway">
    <text evidence="2 9">Amino-acid biosynthesis; L-histidine biosynthesis; L-histidine from 5-phospho-alpha-D-ribose 1-diphosphate: step 1/9.</text>
</comment>
<evidence type="ECO:0000256" key="4">
    <source>
        <dbReference type="ARBA" id="ARBA00020397"/>
    </source>
</evidence>
<proteinExistence type="inferred from homology"/>
<dbReference type="PIRSF" id="PIRSF001549">
    <property type="entry name" value="His-tRNA_synth"/>
    <property type="match status" value="1"/>
</dbReference>
<keyword evidence="11" id="KW-0328">Glycosyltransferase</keyword>
<name>A0ABV1BW14_9FIRM</name>
<evidence type="ECO:0000256" key="9">
    <source>
        <dbReference type="HAMAP-Rule" id="MF_00125"/>
    </source>
</evidence>
<evidence type="ECO:0000313" key="11">
    <source>
        <dbReference type="EMBL" id="MEQ2378606.1"/>
    </source>
</evidence>
<evidence type="ECO:0000256" key="7">
    <source>
        <dbReference type="ARBA" id="ARBA00023102"/>
    </source>
</evidence>
<evidence type="ECO:0000256" key="2">
    <source>
        <dbReference type="ARBA" id="ARBA00004667"/>
    </source>
</evidence>
<comment type="function">
    <text evidence="8 9">Required for the first step of histidine biosynthesis. May allow the feedback regulation of ATP phosphoribosyltransferase activity by histidine.</text>
</comment>
<comment type="subcellular location">
    <subcellularLocation>
        <location evidence="1 9">Cytoplasm</location>
    </subcellularLocation>
</comment>
<accession>A0ABV1BW14</accession>
<reference evidence="11 12" key="1">
    <citation type="submission" date="2024-03" db="EMBL/GenBank/DDBJ databases">
        <title>Human intestinal bacterial collection.</title>
        <authorList>
            <person name="Pauvert C."/>
            <person name="Hitch T.C.A."/>
            <person name="Clavel T."/>
        </authorList>
    </citation>
    <scope>NUCLEOTIDE SEQUENCE [LARGE SCALE GENOMIC DNA]</scope>
    <source>
        <strain evidence="11 12">CLA-AA-H255</strain>
    </source>
</reference>
<organism evidence="11 12">
    <name type="scientific">[Lactobacillus] rogosae</name>
    <dbReference type="NCBI Taxonomy" id="706562"/>
    <lineage>
        <taxon>Bacteria</taxon>
        <taxon>Bacillati</taxon>
        <taxon>Bacillota</taxon>
        <taxon>Clostridia</taxon>
        <taxon>Lachnospirales</taxon>
        <taxon>Lachnospiraceae</taxon>
        <taxon>Lachnospira</taxon>
    </lineage>
</organism>
<keyword evidence="11" id="KW-0808">Transferase</keyword>
<dbReference type="Gene3D" id="3.30.930.10">
    <property type="entry name" value="Bira Bifunctional Protein, Domain 2"/>
    <property type="match status" value="1"/>
</dbReference>
<gene>
    <name evidence="9 11" type="primary">hisZ</name>
    <name evidence="11" type="ORF">WMO14_01720</name>
</gene>
<evidence type="ECO:0000256" key="1">
    <source>
        <dbReference type="ARBA" id="ARBA00004496"/>
    </source>
</evidence>
<keyword evidence="12" id="KW-1185">Reference proteome</keyword>
<evidence type="ECO:0000256" key="3">
    <source>
        <dbReference type="ARBA" id="ARBA00005539"/>
    </source>
</evidence>
<evidence type="ECO:0000259" key="10">
    <source>
        <dbReference type="Pfam" id="PF13393"/>
    </source>
</evidence>
<dbReference type="GO" id="GO:0016757">
    <property type="term" value="F:glycosyltransferase activity"/>
    <property type="evidence" value="ECO:0007669"/>
    <property type="project" value="UniProtKB-KW"/>
</dbReference>
<dbReference type="InterPro" id="IPR045864">
    <property type="entry name" value="aa-tRNA-synth_II/BPL/LPL"/>
</dbReference>
<dbReference type="InterPro" id="IPR004517">
    <property type="entry name" value="HisZ"/>
</dbReference>
<dbReference type="HAMAP" id="MF_00125">
    <property type="entry name" value="HisZ"/>
    <property type="match status" value="1"/>
</dbReference>
<dbReference type="Pfam" id="PF13393">
    <property type="entry name" value="tRNA-synt_His"/>
    <property type="match status" value="1"/>
</dbReference>
<evidence type="ECO:0000256" key="8">
    <source>
        <dbReference type="ARBA" id="ARBA00025246"/>
    </source>
</evidence>
<keyword evidence="7 9" id="KW-0368">Histidine biosynthesis</keyword>
<dbReference type="EMBL" id="JBBMER010000001">
    <property type="protein sequence ID" value="MEQ2378606.1"/>
    <property type="molecule type" value="Genomic_DNA"/>
</dbReference>
<dbReference type="PANTHER" id="PTHR43707">
    <property type="entry name" value="HISTIDYL-TRNA SYNTHETASE"/>
    <property type="match status" value="1"/>
</dbReference>
<dbReference type="InterPro" id="IPR004516">
    <property type="entry name" value="HisRS/HisZ"/>
</dbReference>
<feature type="domain" description="Class II Histidinyl-tRNA synthetase (HisRS)-like catalytic core" evidence="10">
    <location>
        <begin position="11"/>
        <end position="321"/>
    </location>
</feature>
<evidence type="ECO:0000256" key="5">
    <source>
        <dbReference type="ARBA" id="ARBA00022490"/>
    </source>
</evidence>
<evidence type="ECO:0000256" key="6">
    <source>
        <dbReference type="ARBA" id="ARBA00022605"/>
    </source>
</evidence>
<dbReference type="CDD" id="cd00773">
    <property type="entry name" value="HisRS-like_core"/>
    <property type="match status" value="1"/>
</dbReference>
<comment type="subunit">
    <text evidence="9">Heteromultimer composed of HisG and HisZ subunits.</text>
</comment>
<comment type="miscellaneous">
    <text evidence="9">This function is generally fulfilled by the C-terminal part of HisG, which is missing in some bacteria such as this one.</text>
</comment>